<dbReference type="Proteomes" id="UP000813461">
    <property type="component" value="Unassembled WGS sequence"/>
</dbReference>
<reference evidence="3" key="1">
    <citation type="journal article" date="2021" name="Nat. Commun.">
        <title>Genetic determinants of endophytism in the Arabidopsis root mycobiome.</title>
        <authorList>
            <person name="Mesny F."/>
            <person name="Miyauchi S."/>
            <person name="Thiergart T."/>
            <person name="Pickel B."/>
            <person name="Atanasova L."/>
            <person name="Karlsson M."/>
            <person name="Huettel B."/>
            <person name="Barry K.W."/>
            <person name="Haridas S."/>
            <person name="Chen C."/>
            <person name="Bauer D."/>
            <person name="Andreopoulos W."/>
            <person name="Pangilinan J."/>
            <person name="LaButti K."/>
            <person name="Riley R."/>
            <person name="Lipzen A."/>
            <person name="Clum A."/>
            <person name="Drula E."/>
            <person name="Henrissat B."/>
            <person name="Kohler A."/>
            <person name="Grigoriev I.V."/>
            <person name="Martin F.M."/>
            <person name="Hacquard S."/>
        </authorList>
    </citation>
    <scope>NUCLEOTIDE SEQUENCE</scope>
    <source>
        <strain evidence="3">MPI-SDFR-AT-0120</strain>
    </source>
</reference>
<gene>
    <name evidence="3" type="ORF">FB567DRAFT_106612</name>
    <name evidence="2" type="ORF">FB567DRAFT_284604</name>
</gene>
<name>A0A8K0R3U8_9PLEO</name>
<dbReference type="AlphaFoldDB" id="A0A8K0R3U8"/>
<feature type="signal peptide" evidence="1">
    <location>
        <begin position="1"/>
        <end position="26"/>
    </location>
</feature>
<accession>A0A8K0R3U8</accession>
<sequence>MGFPRQISSMAIVCIVNLFTVPNGMSQSRQYREQNHAILSWRLAVTSATGYATSRAEPDTHVILTGCKGPVTFFSSCPA</sequence>
<proteinExistence type="predicted"/>
<organism evidence="3 4">
    <name type="scientific">Paraphoma chrysanthemicola</name>
    <dbReference type="NCBI Taxonomy" id="798071"/>
    <lineage>
        <taxon>Eukaryota</taxon>
        <taxon>Fungi</taxon>
        <taxon>Dikarya</taxon>
        <taxon>Ascomycota</taxon>
        <taxon>Pezizomycotina</taxon>
        <taxon>Dothideomycetes</taxon>
        <taxon>Pleosporomycetidae</taxon>
        <taxon>Pleosporales</taxon>
        <taxon>Pleosporineae</taxon>
        <taxon>Phaeosphaeriaceae</taxon>
        <taxon>Paraphoma</taxon>
    </lineage>
</organism>
<keyword evidence="1" id="KW-0732">Signal</keyword>
<evidence type="ECO:0000313" key="3">
    <source>
        <dbReference type="EMBL" id="KAH7082438.1"/>
    </source>
</evidence>
<keyword evidence="4" id="KW-1185">Reference proteome</keyword>
<feature type="chain" id="PRO_5040649424" description="Secreted protein" evidence="1">
    <location>
        <begin position="27"/>
        <end position="79"/>
    </location>
</feature>
<protein>
    <recommendedName>
        <fullName evidence="5">Secreted protein</fullName>
    </recommendedName>
</protein>
<evidence type="ECO:0000313" key="4">
    <source>
        <dbReference type="Proteomes" id="UP000813461"/>
    </source>
</evidence>
<evidence type="ECO:0000256" key="1">
    <source>
        <dbReference type="SAM" id="SignalP"/>
    </source>
</evidence>
<comment type="caution">
    <text evidence="3">The sequence shown here is derived from an EMBL/GenBank/DDBJ whole genome shotgun (WGS) entry which is preliminary data.</text>
</comment>
<evidence type="ECO:0000313" key="2">
    <source>
        <dbReference type="EMBL" id="KAH7066453.1"/>
    </source>
</evidence>
<evidence type="ECO:0008006" key="5">
    <source>
        <dbReference type="Google" id="ProtNLM"/>
    </source>
</evidence>
<dbReference type="EMBL" id="JAGMVJ010000014">
    <property type="protein sequence ID" value="KAH7082438.1"/>
    <property type="molecule type" value="Genomic_DNA"/>
</dbReference>
<dbReference type="EMBL" id="JAGMVJ010000043">
    <property type="protein sequence ID" value="KAH7066453.1"/>
    <property type="molecule type" value="Genomic_DNA"/>
</dbReference>